<gene>
    <name evidence="1" type="ORF">DRB17_19150</name>
</gene>
<comment type="caution">
    <text evidence="1">The sequence shown here is derived from an EMBL/GenBank/DDBJ whole genome shotgun (WGS) entry which is preliminary data.</text>
</comment>
<evidence type="ECO:0000313" key="1">
    <source>
        <dbReference type="EMBL" id="RDD60231.1"/>
    </source>
</evidence>
<dbReference type="Pfam" id="PF06089">
    <property type="entry name" value="Asparaginase_II"/>
    <property type="match status" value="1"/>
</dbReference>
<organism evidence="1 2">
    <name type="scientific">Ferruginivarius sediminum</name>
    <dbReference type="NCBI Taxonomy" id="2661937"/>
    <lineage>
        <taxon>Bacteria</taxon>
        <taxon>Pseudomonadati</taxon>
        <taxon>Pseudomonadota</taxon>
        <taxon>Alphaproteobacteria</taxon>
        <taxon>Rhodospirillales</taxon>
        <taxon>Rhodospirillaceae</taxon>
        <taxon>Ferruginivarius</taxon>
    </lineage>
</organism>
<keyword evidence="2" id="KW-1185">Reference proteome</keyword>
<dbReference type="PANTHER" id="PTHR42110:SF1">
    <property type="entry name" value="L-ASPARAGINASE, PUTATIVE (AFU_ORTHOLOGUE AFUA_3G11890)-RELATED"/>
    <property type="match status" value="1"/>
</dbReference>
<dbReference type="PANTHER" id="PTHR42110">
    <property type="entry name" value="L-ASPARAGINASE, PUTATIVE (AFU_ORTHOLOGUE AFUA_3G11890)-RELATED"/>
    <property type="match status" value="1"/>
</dbReference>
<dbReference type="RefSeq" id="WP_114583835.1">
    <property type="nucleotide sequence ID" value="NZ_QPMH01000034.1"/>
</dbReference>
<dbReference type="Proteomes" id="UP000253941">
    <property type="component" value="Unassembled WGS sequence"/>
</dbReference>
<accession>A0A369T4G2</accession>
<dbReference type="EMBL" id="QPMH01000034">
    <property type="protein sequence ID" value="RDD60231.1"/>
    <property type="molecule type" value="Genomic_DNA"/>
</dbReference>
<protein>
    <submittedName>
        <fullName evidence="1">Asparaginase</fullName>
    </submittedName>
</protein>
<evidence type="ECO:0000313" key="2">
    <source>
        <dbReference type="Proteomes" id="UP000253941"/>
    </source>
</evidence>
<dbReference type="AlphaFoldDB" id="A0A369T4G2"/>
<name>A0A369T4G2_9PROT</name>
<proteinExistence type="predicted"/>
<sequence>MHANPILAEVTRGDTVESWHRGSFAVVDTEGRVVLSAGDVEAAVFPRSAIKPLQALALVETGAADAFHLDDSELALACASHNGEAVHVDAVEQWLARIGCTGGDLECGVQLPGDTKALRELLSAGGRERRAHNNCSGKHAGFLTVARHLGHPTQGYTRFTHPVQQRILGLLEQMTGLDDLAVQPRGIDGCGIPTIAVPLGNLALAMARFADPGDQPEHRQHACARIRHAMAARPYLVAGNARFCTKIMEVTGERALVKTGAEGVYCAAFPHLGLGLALKIDDGATRAAEVALGRLLRRLEILGEDEARRLADTLQPPVLNRAGERVGVVRPARDFPIQEVTGARGSV</sequence>
<reference evidence="1 2" key="1">
    <citation type="submission" date="2018-07" db="EMBL/GenBank/DDBJ databases">
        <title>Venubactetium sediminum gen. nov., sp. nov., isolated from a marine solar saltern.</title>
        <authorList>
            <person name="Wang S."/>
        </authorList>
    </citation>
    <scope>NUCLEOTIDE SEQUENCE [LARGE SCALE GENOMIC DNA]</scope>
    <source>
        <strain evidence="1 2">WD2A32</strain>
    </source>
</reference>
<dbReference type="InterPro" id="IPR010349">
    <property type="entry name" value="Asparaginase_II"/>
</dbReference>